<keyword evidence="2" id="KW-0067">ATP-binding</keyword>
<evidence type="ECO:0000259" key="8">
    <source>
        <dbReference type="PROSITE" id="PS50110"/>
    </source>
</evidence>
<feature type="domain" description="Sigma-54 factor interaction" evidence="7">
    <location>
        <begin position="179"/>
        <end position="367"/>
    </location>
</feature>
<dbReference type="InterPro" id="IPR002197">
    <property type="entry name" value="HTH_Fis"/>
</dbReference>
<dbReference type="InterPro" id="IPR002078">
    <property type="entry name" value="Sigma_54_int"/>
</dbReference>
<dbReference type="GO" id="GO:0005524">
    <property type="term" value="F:ATP binding"/>
    <property type="evidence" value="ECO:0007669"/>
    <property type="project" value="UniProtKB-KW"/>
</dbReference>
<dbReference type="GO" id="GO:0043565">
    <property type="term" value="F:sequence-specific DNA binding"/>
    <property type="evidence" value="ECO:0007669"/>
    <property type="project" value="InterPro"/>
</dbReference>
<dbReference type="InterPro" id="IPR058031">
    <property type="entry name" value="AAA_lid_NorR"/>
</dbReference>
<dbReference type="PATRIC" id="fig|178901.16.peg.2927"/>
<dbReference type="PANTHER" id="PTHR32071">
    <property type="entry name" value="TRANSCRIPTIONAL REGULATORY PROTEIN"/>
    <property type="match status" value="1"/>
</dbReference>
<evidence type="ECO:0000313" key="9">
    <source>
        <dbReference type="EMBL" id="OAG76977.1"/>
    </source>
</evidence>
<dbReference type="InterPro" id="IPR009057">
    <property type="entry name" value="Homeodomain-like_sf"/>
</dbReference>
<dbReference type="Pfam" id="PF14532">
    <property type="entry name" value="Sigma54_activ_2"/>
    <property type="match status" value="1"/>
</dbReference>
<keyword evidence="1" id="KW-0547">Nucleotide-binding</keyword>
<dbReference type="Pfam" id="PF25601">
    <property type="entry name" value="AAA_lid_14"/>
    <property type="match status" value="1"/>
</dbReference>
<dbReference type="Gene3D" id="3.40.50.2300">
    <property type="match status" value="1"/>
</dbReference>
<evidence type="ECO:0000256" key="2">
    <source>
        <dbReference type="ARBA" id="ARBA00022840"/>
    </source>
</evidence>
<organism evidence="9 10">
    <name type="scientific">Acetobacter malorum</name>
    <dbReference type="NCBI Taxonomy" id="178901"/>
    <lineage>
        <taxon>Bacteria</taxon>
        <taxon>Pseudomonadati</taxon>
        <taxon>Pseudomonadota</taxon>
        <taxon>Alphaproteobacteria</taxon>
        <taxon>Acetobacterales</taxon>
        <taxon>Acetobacteraceae</taxon>
        <taxon>Acetobacter</taxon>
    </lineage>
</organism>
<dbReference type="GO" id="GO:0006355">
    <property type="term" value="P:regulation of DNA-templated transcription"/>
    <property type="evidence" value="ECO:0007669"/>
    <property type="project" value="InterPro"/>
</dbReference>
<feature type="modified residue" description="4-aspartylphosphate" evidence="6">
    <location>
        <position position="94"/>
    </location>
</feature>
<gene>
    <name evidence="9" type="ORF">Amal_02755</name>
</gene>
<reference evidence="9 10" key="1">
    <citation type="submission" date="2016-03" db="EMBL/GenBank/DDBJ databases">
        <title>Draft genome sequence of Acetobacter malorum CECT 7742, a strain isolated from strawberry vinegar.</title>
        <authorList>
            <person name="Sainz F."/>
            <person name="Mas A."/>
            <person name="Torija M.J."/>
        </authorList>
    </citation>
    <scope>NUCLEOTIDE SEQUENCE [LARGE SCALE GENOMIC DNA]</scope>
    <source>
        <strain evidence="9 10">CECT 7742</strain>
    </source>
</reference>
<dbReference type="STRING" id="178901.AmDm5_2812"/>
<evidence type="ECO:0000313" key="10">
    <source>
        <dbReference type="Proteomes" id="UP000077349"/>
    </source>
</evidence>
<dbReference type="SUPFAM" id="SSF46689">
    <property type="entry name" value="Homeodomain-like"/>
    <property type="match status" value="1"/>
</dbReference>
<dbReference type="InterPro" id="IPR001789">
    <property type="entry name" value="Sig_transdc_resp-reg_receiver"/>
</dbReference>
<comment type="caution">
    <text evidence="9">The sequence shown here is derived from an EMBL/GenBank/DDBJ whole genome shotgun (WGS) entry which is preliminary data.</text>
</comment>
<dbReference type="Pfam" id="PF02954">
    <property type="entry name" value="HTH_8"/>
    <property type="match status" value="1"/>
</dbReference>
<feature type="domain" description="Response regulatory" evidence="8">
    <location>
        <begin position="45"/>
        <end position="164"/>
    </location>
</feature>
<keyword evidence="6" id="KW-0597">Phosphoprotein</keyword>
<name>A0A177GBC8_9PROT</name>
<sequence length="430" mass="47105">MLVSVRNRTDCPETDTFEGAVNRKMNVFRNEVSGDDSSHDASMPCLLFVDDDCDIQVAARLLFQRRGIRMLSAYNAPEALTLLASHPVDLVLLDLNYTKGARTGAEGLALLKDMLVLRRDLPVLVVTGHSGVTIAVEAMRAGATDFVMKPWNNDRLVSLVSSVLEKGGRNHFSDAEPVLIAASQVMKEIVGEADRIAATRASVVISGPSGVGKALLARRIHALSSDRGAVQVFSAEDCQDLPEAGGVWICRDIEALSPALQRRLTDRLDESVPPRVIALSSQDLAGLSARLQPKLMLHLGMVTLKIPPLRERPDDVAALASHFLHYFSVRHGLPEPECDASRITVLQAETWPQNVRELRAAVERVVIMGEWQVSSDKTAPQTAESLTLRDTERSLVEAALHRNSFNVTKAAKELGLTRPALYRRMARYGL</sequence>
<keyword evidence="5" id="KW-0804">Transcription</keyword>
<evidence type="ECO:0000256" key="1">
    <source>
        <dbReference type="ARBA" id="ARBA00022741"/>
    </source>
</evidence>
<evidence type="ECO:0000256" key="4">
    <source>
        <dbReference type="ARBA" id="ARBA00023015"/>
    </source>
</evidence>
<dbReference type="PROSITE" id="PS50110">
    <property type="entry name" value="RESPONSE_REGULATORY"/>
    <property type="match status" value="1"/>
</dbReference>
<keyword evidence="4" id="KW-0805">Transcription regulation</keyword>
<evidence type="ECO:0000259" key="7">
    <source>
        <dbReference type="PROSITE" id="PS50045"/>
    </source>
</evidence>
<dbReference type="PRINTS" id="PR01590">
    <property type="entry name" value="HTHFIS"/>
</dbReference>
<proteinExistence type="predicted"/>
<dbReference type="InterPro" id="IPR027417">
    <property type="entry name" value="P-loop_NTPase"/>
</dbReference>
<dbReference type="SUPFAM" id="SSF52172">
    <property type="entry name" value="CheY-like"/>
    <property type="match status" value="1"/>
</dbReference>
<dbReference type="SMART" id="SM00448">
    <property type="entry name" value="REC"/>
    <property type="match status" value="1"/>
</dbReference>
<dbReference type="Gene3D" id="3.40.50.300">
    <property type="entry name" value="P-loop containing nucleotide triphosphate hydrolases"/>
    <property type="match status" value="1"/>
</dbReference>
<dbReference type="EMBL" id="LVHD01000018">
    <property type="protein sequence ID" value="OAG76977.1"/>
    <property type="molecule type" value="Genomic_DNA"/>
</dbReference>
<dbReference type="InterPro" id="IPR011006">
    <property type="entry name" value="CheY-like_superfamily"/>
</dbReference>
<dbReference type="Gene3D" id="1.10.10.60">
    <property type="entry name" value="Homeodomain-like"/>
    <property type="match status" value="1"/>
</dbReference>
<dbReference type="PROSITE" id="PS50045">
    <property type="entry name" value="SIGMA54_INTERACT_4"/>
    <property type="match status" value="1"/>
</dbReference>
<evidence type="ECO:0000256" key="6">
    <source>
        <dbReference type="PROSITE-ProRule" id="PRU00169"/>
    </source>
</evidence>
<dbReference type="eggNOG" id="COG2204">
    <property type="taxonomic scope" value="Bacteria"/>
</dbReference>
<dbReference type="Pfam" id="PF00072">
    <property type="entry name" value="Response_reg"/>
    <property type="match status" value="1"/>
</dbReference>
<dbReference type="Proteomes" id="UP000077349">
    <property type="component" value="Unassembled WGS sequence"/>
</dbReference>
<evidence type="ECO:0000256" key="5">
    <source>
        <dbReference type="ARBA" id="ARBA00023163"/>
    </source>
</evidence>
<dbReference type="Gene3D" id="1.10.8.60">
    <property type="match status" value="1"/>
</dbReference>
<dbReference type="SUPFAM" id="SSF52540">
    <property type="entry name" value="P-loop containing nucleoside triphosphate hydrolases"/>
    <property type="match status" value="1"/>
</dbReference>
<dbReference type="AlphaFoldDB" id="A0A177GBC8"/>
<evidence type="ECO:0000256" key="3">
    <source>
        <dbReference type="ARBA" id="ARBA00023012"/>
    </source>
</evidence>
<protein>
    <submittedName>
        <fullName evidence="9">Two-component system response regulator</fullName>
    </submittedName>
</protein>
<accession>A0A177GBC8</accession>
<keyword evidence="3" id="KW-0902">Two-component regulatory system</keyword>
<dbReference type="GO" id="GO:0000160">
    <property type="term" value="P:phosphorelay signal transduction system"/>
    <property type="evidence" value="ECO:0007669"/>
    <property type="project" value="UniProtKB-KW"/>
</dbReference>